<keyword evidence="3" id="KW-1185">Reference proteome</keyword>
<gene>
    <name evidence="2" type="ORF">ACFQMJ_01570</name>
</gene>
<evidence type="ECO:0000313" key="2">
    <source>
        <dbReference type="EMBL" id="MFC7147210.1"/>
    </source>
</evidence>
<name>A0ABW2F5M3_9BACL</name>
<evidence type="ECO:0008006" key="4">
    <source>
        <dbReference type="Google" id="ProtNLM"/>
    </source>
</evidence>
<sequence length="408" mass="46305">MNLADMLCYADIAELKKIADTYECSSASHSKNELIQTILATVQRRDVIESRIREISGNDMRFLNSLVFENRTAYSLEELKARALDKSGQAAASAAAVPDEPAVQRKPRSRKAKSEVQKPPPGPEEIARMSISRFKSFGWLFNGVSQQTRTLFQVPEDIRSRLCDVLERRYKESLVYTDEPLAYRDERSLLAEDAEHFLRFVRSNVVPLTTEGVMYKRQIAQALDLLAVVEPPPTRAGWRFGYGRHFRDYPDRFSLLYDFVYYEGLIAENDGSLTLTPTGLDAASGLVKPDPAKIYRFWMRLYKGPIPNLTSLVQWIARLSADWVTIESLREALQPLIRSYYYDTEANIFEQRILRMLMHLGVIRWGETALGQQVVRATPQGLALVSGQPLAYEDTLQLEAGANKPRGG</sequence>
<comment type="caution">
    <text evidence="2">The sequence shown here is derived from an EMBL/GenBank/DDBJ whole genome shotgun (WGS) entry which is preliminary data.</text>
</comment>
<proteinExistence type="predicted"/>
<organism evidence="2 3">
    <name type="scientific">Cohnella cellulosilytica</name>
    <dbReference type="NCBI Taxonomy" id="986710"/>
    <lineage>
        <taxon>Bacteria</taxon>
        <taxon>Bacillati</taxon>
        <taxon>Bacillota</taxon>
        <taxon>Bacilli</taxon>
        <taxon>Bacillales</taxon>
        <taxon>Paenibacillaceae</taxon>
        <taxon>Cohnella</taxon>
    </lineage>
</organism>
<evidence type="ECO:0000313" key="3">
    <source>
        <dbReference type="Proteomes" id="UP001596378"/>
    </source>
</evidence>
<dbReference type="EMBL" id="JBHTAI010000001">
    <property type="protein sequence ID" value="MFC7147210.1"/>
    <property type="molecule type" value="Genomic_DNA"/>
</dbReference>
<dbReference type="RefSeq" id="WP_378047151.1">
    <property type="nucleotide sequence ID" value="NZ_JBHMDN010000012.1"/>
</dbReference>
<feature type="region of interest" description="Disordered" evidence="1">
    <location>
        <begin position="91"/>
        <end position="125"/>
    </location>
</feature>
<reference evidence="3" key="1">
    <citation type="journal article" date="2019" name="Int. J. Syst. Evol. Microbiol.">
        <title>The Global Catalogue of Microorganisms (GCM) 10K type strain sequencing project: providing services to taxonomists for standard genome sequencing and annotation.</title>
        <authorList>
            <consortium name="The Broad Institute Genomics Platform"/>
            <consortium name="The Broad Institute Genome Sequencing Center for Infectious Disease"/>
            <person name="Wu L."/>
            <person name="Ma J."/>
        </authorList>
    </citation>
    <scope>NUCLEOTIDE SEQUENCE [LARGE SCALE GENOMIC DNA]</scope>
    <source>
        <strain evidence="3">KCTC 12907</strain>
    </source>
</reference>
<accession>A0ABW2F5M3</accession>
<protein>
    <recommendedName>
        <fullName evidence="4">Rho termination factor N-terminal domain-containing protein</fullName>
    </recommendedName>
</protein>
<dbReference type="Proteomes" id="UP001596378">
    <property type="component" value="Unassembled WGS sequence"/>
</dbReference>
<evidence type="ECO:0000256" key="1">
    <source>
        <dbReference type="SAM" id="MobiDB-lite"/>
    </source>
</evidence>